<dbReference type="Gene3D" id="2.40.30.170">
    <property type="match status" value="1"/>
</dbReference>
<dbReference type="PANTHER" id="PTHR30469:SF15">
    <property type="entry name" value="HLYD FAMILY OF SECRETION PROTEINS"/>
    <property type="match status" value="1"/>
</dbReference>
<proteinExistence type="inferred from homology"/>
<keyword evidence="7" id="KW-1185">Reference proteome</keyword>
<name>A0ABT4A7Z9_9BACT</name>
<dbReference type="InterPro" id="IPR058647">
    <property type="entry name" value="BSH_CzcB-like"/>
</dbReference>
<evidence type="ECO:0000256" key="3">
    <source>
        <dbReference type="SAM" id="MobiDB-lite"/>
    </source>
</evidence>
<evidence type="ECO:0000313" key="6">
    <source>
        <dbReference type="EMBL" id="MCY1077791.1"/>
    </source>
</evidence>
<feature type="region of interest" description="Disordered" evidence="3">
    <location>
        <begin position="277"/>
        <end position="313"/>
    </location>
</feature>
<reference evidence="6 7" key="1">
    <citation type="submission" date="2022-11" db="EMBL/GenBank/DDBJ databases">
        <title>Minimal conservation of predation-associated metabolite biosynthetic gene clusters underscores biosynthetic potential of Myxococcota including descriptions for ten novel species: Archangium lansinium sp. nov., Myxococcus landrumus sp. nov., Nannocystis bai.</title>
        <authorList>
            <person name="Ahearne A."/>
            <person name="Stevens C."/>
            <person name="Phillips K."/>
        </authorList>
    </citation>
    <scope>NUCLEOTIDE SEQUENCE [LARGE SCALE GENOMIC DNA]</scope>
    <source>
        <strain evidence="6 7">MIWBW</strain>
    </source>
</reference>
<comment type="similarity">
    <text evidence="1">Belongs to the membrane fusion protein (MFP) (TC 8.A.1) family.</text>
</comment>
<dbReference type="Gene3D" id="2.40.50.100">
    <property type="match status" value="1"/>
</dbReference>
<feature type="domain" description="CusB-like beta-barrel" evidence="4">
    <location>
        <begin position="222"/>
        <end position="295"/>
    </location>
</feature>
<dbReference type="Pfam" id="PF25954">
    <property type="entry name" value="Beta-barrel_RND_2"/>
    <property type="match status" value="1"/>
</dbReference>
<dbReference type="Proteomes" id="UP001207654">
    <property type="component" value="Unassembled WGS sequence"/>
</dbReference>
<dbReference type="Gene3D" id="1.10.287.470">
    <property type="entry name" value="Helix hairpin bin"/>
    <property type="match status" value="1"/>
</dbReference>
<feature type="coiled-coil region" evidence="2">
    <location>
        <begin position="86"/>
        <end position="160"/>
    </location>
</feature>
<organism evidence="6 7">
    <name type="scientific">Archangium lansingense</name>
    <dbReference type="NCBI Taxonomy" id="2995310"/>
    <lineage>
        <taxon>Bacteria</taxon>
        <taxon>Pseudomonadati</taxon>
        <taxon>Myxococcota</taxon>
        <taxon>Myxococcia</taxon>
        <taxon>Myxococcales</taxon>
        <taxon>Cystobacterineae</taxon>
        <taxon>Archangiaceae</taxon>
        <taxon>Archangium</taxon>
    </lineage>
</organism>
<dbReference type="InterPro" id="IPR006143">
    <property type="entry name" value="RND_pump_MFP"/>
</dbReference>
<keyword evidence="2" id="KW-0175">Coiled coil</keyword>
<dbReference type="EMBL" id="JAPNKA010000001">
    <property type="protein sequence ID" value="MCY1077791.1"/>
    <property type="molecule type" value="Genomic_DNA"/>
</dbReference>
<evidence type="ECO:0000256" key="1">
    <source>
        <dbReference type="ARBA" id="ARBA00009477"/>
    </source>
</evidence>
<comment type="caution">
    <text evidence="6">The sequence shown here is derived from an EMBL/GenBank/DDBJ whole genome shotgun (WGS) entry which is preliminary data.</text>
</comment>
<dbReference type="InterPro" id="IPR058792">
    <property type="entry name" value="Beta-barrel_RND_2"/>
</dbReference>
<evidence type="ECO:0000256" key="2">
    <source>
        <dbReference type="SAM" id="Coils"/>
    </source>
</evidence>
<dbReference type="SUPFAM" id="SSF111369">
    <property type="entry name" value="HlyD-like secretion proteins"/>
    <property type="match status" value="1"/>
</dbReference>
<sequence>MSGVGGVLLATLGVLGALRLRAAPEPTSAPPPAPARVEAPAAQAPSAGFLGVIISEEALDLAPSIEGRLEEVRVQVGDHVRRGEVLATLEMRALQQERAMAEAELQSARAELRIAELALAEAEDRLRRREDPKQLSVGALSQEELIRAQYEQRMAAAKHEGARARVTEREARVVQLQQRLAESSLRAPFDGLVASRALNPGALVRPGQAVLHLLREGPQQVRFAVPQEEASAVRVELPVRVRVQEGGAVLSGRVSHVAPEVDVASRMVFAMARLETADPSHPLPTGTVARVEVSSDATPDGNGMMSKRKSDEH</sequence>
<feature type="domain" description="CzcB-like barrel-sandwich hybrid" evidence="5">
    <location>
        <begin position="61"/>
        <end position="211"/>
    </location>
</feature>
<accession>A0ABT4A7Z9</accession>
<evidence type="ECO:0000259" key="4">
    <source>
        <dbReference type="Pfam" id="PF25954"/>
    </source>
</evidence>
<dbReference type="PANTHER" id="PTHR30469">
    <property type="entry name" value="MULTIDRUG RESISTANCE PROTEIN MDTA"/>
    <property type="match status" value="1"/>
</dbReference>
<dbReference type="NCBIfam" id="TIGR01730">
    <property type="entry name" value="RND_mfp"/>
    <property type="match status" value="1"/>
</dbReference>
<dbReference type="RefSeq" id="WP_267536602.1">
    <property type="nucleotide sequence ID" value="NZ_JAPNKA010000001.1"/>
</dbReference>
<protein>
    <submittedName>
        <fullName evidence="6">Efflux RND transporter periplasmic adaptor subunit</fullName>
    </submittedName>
</protein>
<evidence type="ECO:0000259" key="5">
    <source>
        <dbReference type="Pfam" id="PF25973"/>
    </source>
</evidence>
<gene>
    <name evidence="6" type="ORF">OV287_25295</name>
</gene>
<dbReference type="Pfam" id="PF25973">
    <property type="entry name" value="BSH_CzcB"/>
    <property type="match status" value="1"/>
</dbReference>
<evidence type="ECO:0000313" key="7">
    <source>
        <dbReference type="Proteomes" id="UP001207654"/>
    </source>
</evidence>